<evidence type="ECO:0000313" key="2">
    <source>
        <dbReference type="Proteomes" id="UP001172708"/>
    </source>
</evidence>
<sequence length="228" mass="24496">MTVDDKDDMTEKLTLRVQRDFPDGIPMLTGYGYPDSLALCAIDSVYSLSVRYGATRNVVARYVAHRAASGANANTDSLDGLLRTINAVGGAAACASVLFENQHRAPGTKRLKSEALHGAASKLVALDIRTTEDLRGCASEDLANVGRAWTSESGLGYASWRYLLMLAGVPGVKIDRMISRYVVPVLGKNVTKSEIEATFAGVAERLEVGIHELDHAVWRKQSGRVGSA</sequence>
<proteinExistence type="predicted"/>
<gene>
    <name evidence="1" type="ORF">QQX02_02020</name>
</gene>
<keyword evidence="2" id="KW-1185">Reference proteome</keyword>
<protein>
    <recommendedName>
        <fullName evidence="3">Heme peroxidase</fullName>
    </recommendedName>
</protein>
<name>A0ABT8GE48_9MICO</name>
<organism evidence="1 2">
    <name type="scientific">Demequina muriae</name>
    <dbReference type="NCBI Taxonomy" id="3051664"/>
    <lineage>
        <taxon>Bacteria</taxon>
        <taxon>Bacillati</taxon>
        <taxon>Actinomycetota</taxon>
        <taxon>Actinomycetes</taxon>
        <taxon>Micrococcales</taxon>
        <taxon>Demequinaceae</taxon>
        <taxon>Demequina</taxon>
    </lineage>
</organism>
<comment type="caution">
    <text evidence="1">The sequence shown here is derived from an EMBL/GenBank/DDBJ whole genome shotgun (WGS) entry which is preliminary data.</text>
</comment>
<evidence type="ECO:0000313" key="1">
    <source>
        <dbReference type="EMBL" id="MDN4479703.1"/>
    </source>
</evidence>
<accession>A0ABT8GE48</accession>
<dbReference type="EMBL" id="JAUHQA010000001">
    <property type="protein sequence ID" value="MDN4479703.1"/>
    <property type="molecule type" value="Genomic_DNA"/>
</dbReference>
<dbReference type="RefSeq" id="WP_301140893.1">
    <property type="nucleotide sequence ID" value="NZ_JAUHQA010000001.1"/>
</dbReference>
<dbReference type="Proteomes" id="UP001172708">
    <property type="component" value="Unassembled WGS sequence"/>
</dbReference>
<reference evidence="1" key="1">
    <citation type="submission" date="2023-06" db="EMBL/GenBank/DDBJ databases">
        <title>Egi l300058.</title>
        <authorList>
            <person name="Gao L."/>
            <person name="Fang B.-Z."/>
            <person name="Li W.-J."/>
        </authorList>
    </citation>
    <scope>NUCLEOTIDE SEQUENCE</scope>
    <source>
        <strain evidence="1">EGI L300058</strain>
    </source>
</reference>
<evidence type="ECO:0008006" key="3">
    <source>
        <dbReference type="Google" id="ProtNLM"/>
    </source>
</evidence>